<name>A0A0E9PMT3_ANGAN</name>
<dbReference type="EMBL" id="GBXM01089612">
    <property type="protein sequence ID" value="JAH18965.1"/>
    <property type="molecule type" value="Transcribed_RNA"/>
</dbReference>
<reference evidence="2" key="1">
    <citation type="submission" date="2014-11" db="EMBL/GenBank/DDBJ databases">
        <authorList>
            <person name="Amaro Gonzalez C."/>
        </authorList>
    </citation>
    <scope>NUCLEOTIDE SEQUENCE</scope>
</reference>
<feature type="region of interest" description="Disordered" evidence="1">
    <location>
        <begin position="1"/>
        <end position="21"/>
    </location>
</feature>
<evidence type="ECO:0000256" key="1">
    <source>
        <dbReference type="SAM" id="MobiDB-lite"/>
    </source>
</evidence>
<sequence>MGGEGRPSFQTGPPSRNRPCL</sequence>
<evidence type="ECO:0000313" key="2">
    <source>
        <dbReference type="EMBL" id="JAH05375.1"/>
    </source>
</evidence>
<accession>A0A0E9PMT3</accession>
<dbReference type="AlphaFoldDB" id="A0A0E9PMT3"/>
<reference evidence="2" key="2">
    <citation type="journal article" date="2015" name="Fish Shellfish Immunol.">
        <title>Early steps in the European eel (Anguilla anguilla)-Vibrio vulnificus interaction in the gills: Role of the RtxA13 toxin.</title>
        <authorList>
            <person name="Callol A."/>
            <person name="Pajuelo D."/>
            <person name="Ebbesson L."/>
            <person name="Teles M."/>
            <person name="MacKenzie S."/>
            <person name="Amaro C."/>
        </authorList>
    </citation>
    <scope>NUCLEOTIDE SEQUENCE</scope>
</reference>
<dbReference type="EMBL" id="GBXM01103202">
    <property type="protein sequence ID" value="JAH05375.1"/>
    <property type="molecule type" value="Transcribed_RNA"/>
</dbReference>
<organism evidence="2">
    <name type="scientific">Anguilla anguilla</name>
    <name type="common">European freshwater eel</name>
    <name type="synonym">Muraena anguilla</name>
    <dbReference type="NCBI Taxonomy" id="7936"/>
    <lineage>
        <taxon>Eukaryota</taxon>
        <taxon>Metazoa</taxon>
        <taxon>Chordata</taxon>
        <taxon>Craniata</taxon>
        <taxon>Vertebrata</taxon>
        <taxon>Euteleostomi</taxon>
        <taxon>Actinopterygii</taxon>
        <taxon>Neopterygii</taxon>
        <taxon>Teleostei</taxon>
        <taxon>Anguilliformes</taxon>
        <taxon>Anguillidae</taxon>
        <taxon>Anguilla</taxon>
    </lineage>
</organism>
<proteinExistence type="predicted"/>
<protein>
    <submittedName>
        <fullName evidence="2">Uncharacterized protein</fullName>
    </submittedName>
</protein>